<dbReference type="InterPro" id="IPR036291">
    <property type="entry name" value="NAD(P)-bd_dom_sf"/>
</dbReference>
<comment type="similarity">
    <text evidence="1 3">Belongs to the short-chain dehydrogenases/reductases (SDR) family.</text>
</comment>
<proteinExistence type="inferred from homology"/>
<dbReference type="SUPFAM" id="SSF51735">
    <property type="entry name" value="NAD(P)-binding Rossmann-fold domains"/>
    <property type="match status" value="1"/>
</dbReference>
<dbReference type="InterPro" id="IPR002347">
    <property type="entry name" value="SDR_fam"/>
</dbReference>
<accession>A0A1Z4JMD6</accession>
<keyword evidence="5" id="KW-1185">Reference proteome</keyword>
<evidence type="ECO:0000313" key="5">
    <source>
        <dbReference type="Proteomes" id="UP000217895"/>
    </source>
</evidence>
<sequence>MKVQGAIALVTGANGGIGRHFVETLRTADAAKIYVCARSIAKLESLVALDPDRIVPIELEVTNPESVQAAAAQCSDVTLLINNAGTSLNQGIIAADNLDSARAELEVNYFGLCHMCRAFAPVLKANGGGTIVNVLSLLAKVNLPFSGSYSASKAAALSATHCIRAELGSQGTLVVAVMPGTVDTDLAKDWPDPKVSPAEVAQAAIRAVEEQLEDVYPGEQATQVSGQLLQDPKGVEKYLATFLPGMELAGTQA</sequence>
<dbReference type="Gene3D" id="3.40.50.720">
    <property type="entry name" value="NAD(P)-binding Rossmann-like Domain"/>
    <property type="match status" value="1"/>
</dbReference>
<dbReference type="NCBIfam" id="NF006118">
    <property type="entry name" value="PRK08264.1-4"/>
    <property type="match status" value="1"/>
</dbReference>
<dbReference type="PANTHER" id="PTHR44169:SF6">
    <property type="entry name" value="NADPH-DEPENDENT 1-ACYLDIHYDROXYACETONE PHOSPHATE REDUCTASE"/>
    <property type="match status" value="1"/>
</dbReference>
<protein>
    <submittedName>
        <fullName evidence="4">Short-chain dehydrogenase/reductase SDR</fullName>
    </submittedName>
</protein>
<evidence type="ECO:0000256" key="1">
    <source>
        <dbReference type="ARBA" id="ARBA00006484"/>
    </source>
</evidence>
<keyword evidence="2" id="KW-0560">Oxidoreductase</keyword>
<dbReference type="PRINTS" id="PR00081">
    <property type="entry name" value="GDHRDH"/>
</dbReference>
<dbReference type="EMBL" id="AP018203">
    <property type="protein sequence ID" value="BAY57901.1"/>
    <property type="molecule type" value="Genomic_DNA"/>
</dbReference>
<evidence type="ECO:0000256" key="2">
    <source>
        <dbReference type="ARBA" id="ARBA00023002"/>
    </source>
</evidence>
<evidence type="ECO:0000313" key="4">
    <source>
        <dbReference type="EMBL" id="BAY57901.1"/>
    </source>
</evidence>
<gene>
    <name evidence="4" type="ORF">NIES2135_47730</name>
</gene>
<reference evidence="4 5" key="1">
    <citation type="submission" date="2017-06" db="EMBL/GenBank/DDBJ databases">
        <title>Genome sequencing of cyanobaciteial culture collection at National Institute for Environmental Studies (NIES).</title>
        <authorList>
            <person name="Hirose Y."/>
            <person name="Shimura Y."/>
            <person name="Fujisawa T."/>
            <person name="Nakamura Y."/>
            <person name="Kawachi M."/>
        </authorList>
    </citation>
    <scope>NUCLEOTIDE SEQUENCE [LARGE SCALE GENOMIC DNA]</scope>
    <source>
        <strain evidence="4 5">NIES-2135</strain>
    </source>
</reference>
<dbReference type="AlphaFoldDB" id="A0A1Z4JMD6"/>
<dbReference type="Proteomes" id="UP000217895">
    <property type="component" value="Chromosome"/>
</dbReference>
<name>A0A1Z4JMD6_LEPBY</name>
<dbReference type="Pfam" id="PF00106">
    <property type="entry name" value="adh_short"/>
    <property type="match status" value="1"/>
</dbReference>
<evidence type="ECO:0000256" key="3">
    <source>
        <dbReference type="RuleBase" id="RU000363"/>
    </source>
</evidence>
<organism evidence="4 5">
    <name type="scientific">Leptolyngbya boryana NIES-2135</name>
    <dbReference type="NCBI Taxonomy" id="1973484"/>
    <lineage>
        <taxon>Bacteria</taxon>
        <taxon>Bacillati</taxon>
        <taxon>Cyanobacteriota</taxon>
        <taxon>Cyanophyceae</taxon>
        <taxon>Leptolyngbyales</taxon>
        <taxon>Leptolyngbyaceae</taxon>
        <taxon>Leptolyngbya group</taxon>
        <taxon>Leptolyngbya</taxon>
    </lineage>
</organism>
<dbReference type="GO" id="GO:0016491">
    <property type="term" value="F:oxidoreductase activity"/>
    <property type="evidence" value="ECO:0007669"/>
    <property type="project" value="UniProtKB-KW"/>
</dbReference>
<dbReference type="PRINTS" id="PR00080">
    <property type="entry name" value="SDRFAMILY"/>
</dbReference>
<dbReference type="PANTHER" id="PTHR44169">
    <property type="entry name" value="NADPH-DEPENDENT 1-ACYLDIHYDROXYACETONE PHOSPHATE REDUCTASE"/>
    <property type="match status" value="1"/>
</dbReference>